<feature type="compositionally biased region" description="Basic and acidic residues" evidence="1">
    <location>
        <begin position="212"/>
        <end position="222"/>
    </location>
</feature>
<keyword evidence="3" id="KW-1185">Reference proteome</keyword>
<reference evidence="2 3" key="1">
    <citation type="submission" date="2014-09" db="EMBL/GenBank/DDBJ databases">
        <authorList>
            <person name="Ellenberger Sabrina"/>
        </authorList>
    </citation>
    <scope>NUCLEOTIDE SEQUENCE [LARGE SCALE GENOMIC DNA]</scope>
    <source>
        <strain evidence="2 3">CBS 412.66</strain>
    </source>
</reference>
<evidence type="ECO:0000313" key="2">
    <source>
        <dbReference type="EMBL" id="CEP07404.1"/>
    </source>
</evidence>
<feature type="compositionally biased region" description="Basic residues" evidence="1">
    <location>
        <begin position="223"/>
        <end position="235"/>
    </location>
</feature>
<dbReference type="EMBL" id="LN719223">
    <property type="protein sequence ID" value="CEP07404.1"/>
    <property type="molecule type" value="Genomic_DNA"/>
</dbReference>
<evidence type="ECO:0000313" key="3">
    <source>
        <dbReference type="Proteomes" id="UP000054107"/>
    </source>
</evidence>
<name>A0A0B7MWZ7_9FUNG</name>
<gene>
    <name evidence="2" type="primary">PARPA_00691.1 scaffold 1023</name>
</gene>
<sequence>MTLPFELPESILMSNEDVAVLIQRLAQLEAAVQQKQQQHQHQQPPPVDPHLKARTVAMDLTSYPEFYQVLPGAQDDFFRSPLSEKERRAFLQACPSNTSRQYQAPTLQTTNVGAFTKRHDDQLAAIQYRLSGLTRPIDLMAHNLAQQRPLNSHDATSFLRTMHSLISDVASHITQLRIDNVCKDTGPSSVPLRLDTSTTPLLDTDAILERTKLEKSLRDAQSKKRPSPKKKRKRNNQQGNTGNKNHAGGDQQGDTTERQVPTSSTTNRTAQPYKSTSSSSSKGFQKR</sequence>
<proteinExistence type="predicted"/>
<dbReference type="AlphaFoldDB" id="A0A0B7MWZ7"/>
<dbReference type="STRING" id="35722.A0A0B7MWZ7"/>
<dbReference type="OrthoDB" id="5545891at2759"/>
<protein>
    <submittedName>
        <fullName evidence="2">Uncharacterized protein</fullName>
    </submittedName>
</protein>
<accession>A0A0B7MWZ7</accession>
<dbReference type="Proteomes" id="UP000054107">
    <property type="component" value="Unassembled WGS sequence"/>
</dbReference>
<feature type="region of interest" description="Disordered" evidence="1">
    <location>
        <begin position="212"/>
        <end position="287"/>
    </location>
</feature>
<feature type="compositionally biased region" description="Polar residues" evidence="1">
    <location>
        <begin position="252"/>
        <end position="274"/>
    </location>
</feature>
<evidence type="ECO:0000256" key="1">
    <source>
        <dbReference type="SAM" id="MobiDB-lite"/>
    </source>
</evidence>
<organism evidence="2 3">
    <name type="scientific">Parasitella parasitica</name>
    <dbReference type="NCBI Taxonomy" id="35722"/>
    <lineage>
        <taxon>Eukaryota</taxon>
        <taxon>Fungi</taxon>
        <taxon>Fungi incertae sedis</taxon>
        <taxon>Mucoromycota</taxon>
        <taxon>Mucoromycotina</taxon>
        <taxon>Mucoromycetes</taxon>
        <taxon>Mucorales</taxon>
        <taxon>Mucorineae</taxon>
        <taxon>Mucoraceae</taxon>
        <taxon>Parasitella</taxon>
    </lineage>
</organism>